<protein>
    <submittedName>
        <fullName evidence="1">Esterase</fullName>
    </submittedName>
</protein>
<dbReference type="Gene3D" id="3.40.50.1820">
    <property type="entry name" value="alpha/beta hydrolase"/>
    <property type="match status" value="1"/>
</dbReference>
<proteinExistence type="predicted"/>
<dbReference type="EMBL" id="FLTX01000023">
    <property type="protein sequence ID" value="SBV50862.1"/>
    <property type="molecule type" value="Genomic_DNA"/>
</dbReference>
<dbReference type="InterPro" id="IPR029058">
    <property type="entry name" value="AB_hydrolase_fold"/>
</dbReference>
<reference evidence="1 2" key="1">
    <citation type="submission" date="2016-06" db="EMBL/GenBank/DDBJ databases">
        <authorList>
            <person name="Kjaerup R.B."/>
            <person name="Dalgaard T.S."/>
            <person name="Juul-Madsen H.R."/>
        </authorList>
    </citation>
    <scope>NUCLEOTIDE SEQUENCE [LARGE SCALE GENOMIC DNA]</scope>
    <source>
        <strain evidence="1">LMG947</strain>
    </source>
</reference>
<organism evidence="1 2">
    <name type="scientific">Xanthomonas bromi</name>
    <dbReference type="NCBI Taxonomy" id="56449"/>
    <lineage>
        <taxon>Bacteria</taxon>
        <taxon>Pseudomonadati</taxon>
        <taxon>Pseudomonadota</taxon>
        <taxon>Gammaproteobacteria</taxon>
        <taxon>Lysobacterales</taxon>
        <taxon>Lysobacteraceae</taxon>
        <taxon>Xanthomonas</taxon>
    </lineage>
</organism>
<gene>
    <name evidence="1" type="ORF">XBLMG947_1644</name>
</gene>
<dbReference type="Proteomes" id="UP000092503">
    <property type="component" value="Unassembled WGS sequence"/>
</dbReference>
<evidence type="ECO:0000313" key="2">
    <source>
        <dbReference type="Proteomes" id="UP000092503"/>
    </source>
</evidence>
<sequence length="104" mass="11640">MARAWRKELRALAFMATALAFELRQFPPILLVTATRAAELSTAAYTHARLVDLGRESDLHVWDGLGHAFHLTDTLPESQQALRVIARCFSKHLALPPPQFDAPH</sequence>
<dbReference type="SUPFAM" id="SSF53474">
    <property type="entry name" value="alpha/beta-Hydrolases"/>
    <property type="match status" value="1"/>
</dbReference>
<accession>A0A1C3NKC0</accession>
<dbReference type="STRING" id="56449.XBLMG947_1644"/>
<evidence type="ECO:0000313" key="1">
    <source>
        <dbReference type="EMBL" id="SBV50862.1"/>
    </source>
</evidence>
<dbReference type="AlphaFoldDB" id="A0A1C3NKC0"/>
<name>A0A1C3NKC0_9XANT</name>